<name>A0ABP4FX58_9MICO</name>
<feature type="compositionally biased region" description="Basic and acidic residues" evidence="1">
    <location>
        <begin position="143"/>
        <end position="168"/>
    </location>
</feature>
<dbReference type="EMBL" id="BAAAKW010000001">
    <property type="protein sequence ID" value="GAA1205159.1"/>
    <property type="molecule type" value="Genomic_DNA"/>
</dbReference>
<organism evidence="3 4">
    <name type="scientific">Rhodoglobus aureus</name>
    <dbReference type="NCBI Taxonomy" id="191497"/>
    <lineage>
        <taxon>Bacteria</taxon>
        <taxon>Bacillati</taxon>
        <taxon>Actinomycetota</taxon>
        <taxon>Actinomycetes</taxon>
        <taxon>Micrococcales</taxon>
        <taxon>Microbacteriaceae</taxon>
        <taxon>Rhodoglobus</taxon>
    </lineage>
</organism>
<keyword evidence="2" id="KW-1133">Transmembrane helix</keyword>
<dbReference type="Proteomes" id="UP001500943">
    <property type="component" value="Unassembled WGS sequence"/>
</dbReference>
<feature type="compositionally biased region" description="Polar residues" evidence="1">
    <location>
        <begin position="347"/>
        <end position="356"/>
    </location>
</feature>
<evidence type="ECO:0000313" key="3">
    <source>
        <dbReference type="EMBL" id="GAA1205159.1"/>
    </source>
</evidence>
<feature type="compositionally biased region" description="Basic and acidic residues" evidence="1">
    <location>
        <begin position="16"/>
        <end position="25"/>
    </location>
</feature>
<comment type="caution">
    <text evidence="3">The sequence shown here is derived from an EMBL/GenBank/DDBJ whole genome shotgun (WGS) entry which is preliminary data.</text>
</comment>
<feature type="compositionally biased region" description="Low complexity" evidence="1">
    <location>
        <begin position="277"/>
        <end position="296"/>
    </location>
</feature>
<evidence type="ECO:0000256" key="2">
    <source>
        <dbReference type="SAM" id="Phobius"/>
    </source>
</evidence>
<dbReference type="RefSeq" id="WP_343922075.1">
    <property type="nucleotide sequence ID" value="NZ_BAAAKW010000001.1"/>
</dbReference>
<proteinExistence type="predicted"/>
<keyword evidence="2" id="KW-0472">Membrane</keyword>
<feature type="compositionally biased region" description="Basic and acidic residues" evidence="1">
    <location>
        <begin position="259"/>
        <end position="270"/>
    </location>
</feature>
<sequence>MTTFHDPPPQSRRAARQSERERASDEQPTAEGFTTFPAQEAQESLVEETQTDTSVETTGAPAASAPELPDAAPQTPVASASPPAPKESRPSTDAAYRTAPPPSPQTQNSSFAPPSSPPAAAPVSTRAAGESDELPSAPPTSSEAHESNSRERTLSRRELRELRARQEAELAGEALDAPDAPKRAEEHALNRVALTVDPQIPAYIEPPALIDPLAVVPEAAAVNAPSGDALSAFESLLANADGSAKDSGITDSPRSPLFDPRRDAGSDRSTAELNSGSSLRAPSAAQLSAAPAPSAAERTPETVDDSQPVETPRSNARSTIAGLLGFGSATPAKPAVDETAADEPATTVASAQTNLSDARAEFDEQARKRLDGELPAVDSIPAPPKAAPTPAITIDSSAVKLVPSGHWSRQAAVEDEPNDSVVSRTIGSGTSATSALVLPAIPFATDIRGPLNASGEAVLTGSIDLPSTLSASGVSDRFDHADIDSLLDLNDSDMVSTDSAPVRAVKAVSTFSNQAVTQTQKPKGTRALTVLMISAASMAVVVAGLLVAAFAFNML</sequence>
<gene>
    <name evidence="3" type="ORF">GCM10009655_00130</name>
</gene>
<protein>
    <submittedName>
        <fullName evidence="3">Uncharacterized protein</fullName>
    </submittedName>
</protein>
<feature type="compositionally biased region" description="Polar residues" evidence="1">
    <location>
        <begin position="308"/>
        <end position="318"/>
    </location>
</feature>
<evidence type="ECO:0000256" key="1">
    <source>
        <dbReference type="SAM" id="MobiDB-lite"/>
    </source>
</evidence>
<evidence type="ECO:0000313" key="4">
    <source>
        <dbReference type="Proteomes" id="UP001500943"/>
    </source>
</evidence>
<keyword evidence="4" id="KW-1185">Reference proteome</keyword>
<feature type="compositionally biased region" description="Pro residues" evidence="1">
    <location>
        <begin position="1"/>
        <end position="10"/>
    </location>
</feature>
<accession>A0ABP4FX58</accession>
<keyword evidence="2" id="KW-0812">Transmembrane</keyword>
<feature type="region of interest" description="Disordered" evidence="1">
    <location>
        <begin position="1"/>
        <end position="183"/>
    </location>
</feature>
<reference evidence="4" key="1">
    <citation type="journal article" date="2019" name="Int. J. Syst. Evol. Microbiol.">
        <title>The Global Catalogue of Microorganisms (GCM) 10K type strain sequencing project: providing services to taxonomists for standard genome sequencing and annotation.</title>
        <authorList>
            <consortium name="The Broad Institute Genomics Platform"/>
            <consortium name="The Broad Institute Genome Sequencing Center for Infectious Disease"/>
            <person name="Wu L."/>
            <person name="Ma J."/>
        </authorList>
    </citation>
    <scope>NUCLEOTIDE SEQUENCE [LARGE SCALE GENOMIC DNA]</scope>
    <source>
        <strain evidence="4">JCM 12762</strain>
    </source>
</reference>
<feature type="transmembrane region" description="Helical" evidence="2">
    <location>
        <begin position="527"/>
        <end position="552"/>
    </location>
</feature>
<feature type="region of interest" description="Disordered" evidence="1">
    <location>
        <begin position="242"/>
        <end position="356"/>
    </location>
</feature>